<protein>
    <submittedName>
        <fullName evidence="1">Uncharacterized protein</fullName>
    </submittedName>
</protein>
<reference evidence="1" key="1">
    <citation type="journal article" date="2020" name="Nature">
        <title>Giant virus diversity and host interactions through global metagenomics.</title>
        <authorList>
            <person name="Schulz F."/>
            <person name="Roux S."/>
            <person name="Paez-Espino D."/>
            <person name="Jungbluth S."/>
            <person name="Walsh D.A."/>
            <person name="Denef V.J."/>
            <person name="McMahon K.D."/>
            <person name="Konstantinidis K.T."/>
            <person name="Eloe-Fadrosh E.A."/>
            <person name="Kyrpides N.C."/>
            <person name="Woyke T."/>
        </authorList>
    </citation>
    <scope>NUCLEOTIDE SEQUENCE</scope>
    <source>
        <strain evidence="1">GVMAG-M-3300025860-20</strain>
    </source>
</reference>
<name>A0A6C0JB95_9ZZZZ</name>
<dbReference type="AlphaFoldDB" id="A0A6C0JB95"/>
<evidence type="ECO:0000313" key="1">
    <source>
        <dbReference type="EMBL" id="QHU00904.1"/>
    </source>
</evidence>
<accession>A0A6C0JB95</accession>
<dbReference type="EMBL" id="MN740331">
    <property type="protein sequence ID" value="QHU00904.1"/>
    <property type="molecule type" value="Genomic_DNA"/>
</dbReference>
<proteinExistence type="predicted"/>
<sequence length="106" mass="11877">MINNILISGQLLLKYKDSTEQTPPTYVSNCCTDSGDRLYMKQNIWTSLMNVVSITDGREVAISLNNKQGDPNVAFYVILLPGLANIHMELDISKEDINEWISNNAV</sequence>
<organism evidence="1">
    <name type="scientific">viral metagenome</name>
    <dbReference type="NCBI Taxonomy" id="1070528"/>
    <lineage>
        <taxon>unclassified sequences</taxon>
        <taxon>metagenomes</taxon>
        <taxon>organismal metagenomes</taxon>
    </lineage>
</organism>